<evidence type="ECO:0000256" key="1">
    <source>
        <dbReference type="SAM" id="Phobius"/>
    </source>
</evidence>
<proteinExistence type="predicted"/>
<organism evidence="2 3">
    <name type="scientific">Acidiphilium iwatense</name>
    <dbReference type="NCBI Taxonomy" id="768198"/>
    <lineage>
        <taxon>Bacteria</taxon>
        <taxon>Pseudomonadati</taxon>
        <taxon>Pseudomonadota</taxon>
        <taxon>Alphaproteobacteria</taxon>
        <taxon>Acetobacterales</taxon>
        <taxon>Acidocellaceae</taxon>
        <taxon>Acidiphilium</taxon>
    </lineage>
</organism>
<name>A0ABS9DW50_9PROT</name>
<keyword evidence="1" id="KW-0812">Transmembrane</keyword>
<evidence type="ECO:0000313" key="2">
    <source>
        <dbReference type="EMBL" id="MCF3946400.1"/>
    </source>
</evidence>
<sequence>MNNHDRFVTDTAADIAAIARTEGWLVPPAPIGRIALRPWQQAVFWGLRIYIGIMLVIMGLGFFHVAGG</sequence>
<evidence type="ECO:0000313" key="3">
    <source>
        <dbReference type="Proteomes" id="UP001521209"/>
    </source>
</evidence>
<keyword evidence="1" id="KW-0472">Membrane</keyword>
<dbReference type="RefSeq" id="WP_235703632.1">
    <property type="nucleotide sequence ID" value="NZ_JAKGBZ010000009.1"/>
</dbReference>
<keyword evidence="1" id="KW-1133">Transmembrane helix</keyword>
<protein>
    <submittedName>
        <fullName evidence="2">Uncharacterized protein</fullName>
    </submittedName>
</protein>
<reference evidence="2 3" key="1">
    <citation type="submission" date="2022-01" db="EMBL/GenBank/DDBJ databases">
        <authorList>
            <person name="Won M."/>
            <person name="Kim S.-J."/>
            <person name="Kwon S.-W."/>
        </authorList>
    </citation>
    <scope>NUCLEOTIDE SEQUENCE [LARGE SCALE GENOMIC DNA]</scope>
    <source>
        <strain evidence="2 3">KCTC 23505</strain>
    </source>
</reference>
<feature type="transmembrane region" description="Helical" evidence="1">
    <location>
        <begin position="42"/>
        <end position="66"/>
    </location>
</feature>
<dbReference type="Proteomes" id="UP001521209">
    <property type="component" value="Unassembled WGS sequence"/>
</dbReference>
<accession>A0ABS9DW50</accession>
<dbReference type="EMBL" id="JAKGBZ010000009">
    <property type="protein sequence ID" value="MCF3946400.1"/>
    <property type="molecule type" value="Genomic_DNA"/>
</dbReference>
<keyword evidence="3" id="KW-1185">Reference proteome</keyword>
<gene>
    <name evidence="2" type="ORF">L2A60_06840</name>
</gene>
<comment type="caution">
    <text evidence="2">The sequence shown here is derived from an EMBL/GenBank/DDBJ whole genome shotgun (WGS) entry which is preliminary data.</text>
</comment>